<protein>
    <submittedName>
        <fullName evidence="1">Inner membrane protein</fullName>
    </submittedName>
</protein>
<reference evidence="1 2" key="1">
    <citation type="journal article" date="2011" name="J. Bacteriol.">
        <title>Complete genome sequence of the polycyclic aromatic hydrocarbon-degrading bacterium Alteromonas sp. strain SN2.</title>
        <authorList>
            <person name="Jin H.M."/>
            <person name="Jeong H."/>
            <person name="Moon E.J."/>
            <person name="Math R.K."/>
            <person name="Lee K."/>
            <person name="Kim H.J."/>
            <person name="Jeon C.O."/>
            <person name="Oh T.K."/>
            <person name="Kim J.F."/>
        </authorList>
    </citation>
    <scope>NUCLEOTIDE SEQUENCE [LARGE SCALE GENOMIC DNA]</scope>
    <source>
        <strain evidence="2">JCM 17741 / KACC 18427 / KCTC 11700BP / SN2</strain>
    </source>
</reference>
<evidence type="ECO:0000313" key="1">
    <source>
        <dbReference type="EMBL" id="AEF03268.1"/>
    </source>
</evidence>
<dbReference type="KEGG" id="alt:ambt_08700"/>
<dbReference type="HOGENOM" id="CLU_076007_0_0_6"/>
<evidence type="ECO:0000313" key="2">
    <source>
        <dbReference type="Proteomes" id="UP000000683"/>
    </source>
</evidence>
<accession>F5Z875</accession>
<dbReference type="eggNOG" id="COG0640">
    <property type="taxonomic scope" value="Bacteria"/>
</dbReference>
<organism evidence="1 2">
    <name type="scientific">Alteromonas naphthalenivorans</name>
    <dbReference type="NCBI Taxonomy" id="715451"/>
    <lineage>
        <taxon>Bacteria</taxon>
        <taxon>Pseudomonadati</taxon>
        <taxon>Pseudomonadota</taxon>
        <taxon>Gammaproteobacteria</taxon>
        <taxon>Alteromonadales</taxon>
        <taxon>Alteromonadaceae</taxon>
        <taxon>Alteromonas/Salinimonas group</taxon>
        <taxon>Alteromonas</taxon>
    </lineage>
</organism>
<dbReference type="Proteomes" id="UP000000683">
    <property type="component" value="Chromosome"/>
</dbReference>
<dbReference type="NCBIfam" id="NF038232">
    <property type="entry name" value="STM3845_fam"/>
    <property type="match status" value="1"/>
</dbReference>
<proteinExistence type="predicted"/>
<dbReference type="EMBL" id="CP002339">
    <property type="protein sequence ID" value="AEF03268.1"/>
    <property type="molecule type" value="Genomic_DNA"/>
</dbReference>
<dbReference type="AlphaFoldDB" id="F5Z875"/>
<gene>
    <name evidence="1" type="ordered locus">ambt_08700</name>
</gene>
<dbReference type="InterPro" id="IPR049725">
    <property type="entry name" value="STM3845-like"/>
</dbReference>
<sequence length="317" mass="36202">MFREIDLKFDDKRTTHLAKISLDKSRVDLSSPIVFLCGGLVDVKQAKTPSIRDAFLRYVSSIECNLIDQITLAEEFKDWIHDSVYKDLLDFENDIAHISSLIVIVLESPGALAELGLFVRNKVLNKKLVVFVNDKHYSANSFVSLGPLRYLEAIKDKTVCAYPWDLENIDESLGDSLPEMREDLLAAMSGMDNSEAFDSGNDGHVSFVLYEIIRIFRALKVSEIQTYSKYIGLDLKLDKVKRLLFLLTKFELIATGKRGHDLYYYPLTDVDKIHFGGHFDKNEAKVATMQFYAFNDSESRRFNFIKGLQKKEKEGAL</sequence>
<keyword evidence="2" id="KW-1185">Reference proteome</keyword>
<name>F5Z875_ALTNA</name>